<evidence type="ECO:0000313" key="3">
    <source>
        <dbReference type="Proteomes" id="UP000292402"/>
    </source>
</evidence>
<organism evidence="2 3">
    <name type="scientific">Alternaria tenuissima</name>
    <dbReference type="NCBI Taxonomy" id="119927"/>
    <lineage>
        <taxon>Eukaryota</taxon>
        <taxon>Fungi</taxon>
        <taxon>Dikarya</taxon>
        <taxon>Ascomycota</taxon>
        <taxon>Pezizomycotina</taxon>
        <taxon>Dothideomycetes</taxon>
        <taxon>Pleosporomycetidae</taxon>
        <taxon>Pleosporales</taxon>
        <taxon>Pleosporineae</taxon>
        <taxon>Pleosporaceae</taxon>
        <taxon>Alternaria</taxon>
        <taxon>Alternaria sect. Alternaria</taxon>
        <taxon>Alternaria alternata complex</taxon>
    </lineage>
</organism>
<proteinExistence type="predicted"/>
<evidence type="ECO:0000313" key="2">
    <source>
        <dbReference type="EMBL" id="RYN33124.1"/>
    </source>
</evidence>
<dbReference type="SUPFAM" id="SSF52833">
    <property type="entry name" value="Thioredoxin-like"/>
    <property type="match status" value="1"/>
</dbReference>
<dbReference type="PROSITE" id="PS50405">
    <property type="entry name" value="GST_CTER"/>
    <property type="match status" value="1"/>
</dbReference>
<dbReference type="Gene3D" id="3.40.30.10">
    <property type="entry name" value="Glutaredoxin"/>
    <property type="match status" value="1"/>
</dbReference>
<dbReference type="PANTHER" id="PTHR32419">
    <property type="entry name" value="GLUTATHIONYL-HYDROQUINONE REDUCTASE"/>
    <property type="match status" value="1"/>
</dbReference>
<dbReference type="InterPro" id="IPR036249">
    <property type="entry name" value="Thioredoxin-like_sf"/>
</dbReference>
<dbReference type="Pfam" id="PF13409">
    <property type="entry name" value="GST_N_2"/>
    <property type="match status" value="1"/>
</dbReference>
<sequence>MVQNDTGEFRRKTSQFRSVIPSAQYPAEAGRYVLYMNNLCPWVHRTLIVRSLKHLDNIIETIEVDSYAPGRGWTFSGKYGPDRDPITGLKTMPEVYEKHHPGCLANGIASVPVLLDKKTSKMHPARVPTPQNLTRVIDTIVNNESSEIIRMFYTAFASIVPPNATPTLDLLPADLKDEIEAMNTWVYEQVNNGTYRVGFATSPQAYSAGVERFYDGLGRLETHLSDPAHRPYLFGTRLTEAGVRLFPTIVRFDIGYVGFFNRRPGDAKFIRDWYPNVDKWLRTLYWDESVETSGAFKKSVDFSKMREGVAKVEGLDNDFKLPDIDILPLESVA</sequence>
<dbReference type="Proteomes" id="UP000292402">
    <property type="component" value="Unassembled WGS sequence"/>
</dbReference>
<dbReference type="PANTHER" id="PTHR32419:SF25">
    <property type="entry name" value="GLUTATHIONE S-TRANSFERASE (EUROFUNG)"/>
    <property type="match status" value="1"/>
</dbReference>
<name>A0A4Q4M2M8_9PLEO</name>
<dbReference type="Pfam" id="PF13410">
    <property type="entry name" value="GST_C_2"/>
    <property type="match status" value="1"/>
</dbReference>
<dbReference type="GO" id="GO:0005737">
    <property type="term" value="C:cytoplasm"/>
    <property type="evidence" value="ECO:0007669"/>
    <property type="project" value="TreeGrafter"/>
</dbReference>
<dbReference type="EMBL" id="PDXA01000070">
    <property type="protein sequence ID" value="RYN33124.1"/>
    <property type="molecule type" value="Genomic_DNA"/>
</dbReference>
<dbReference type="InterPro" id="IPR016639">
    <property type="entry name" value="GST_Omega/GSH"/>
</dbReference>
<dbReference type="SUPFAM" id="SSF47616">
    <property type="entry name" value="GST C-terminal domain-like"/>
    <property type="match status" value="1"/>
</dbReference>
<gene>
    <name evidence="2" type="ORF">AA0114_g11987</name>
</gene>
<dbReference type="InterPro" id="IPR010987">
    <property type="entry name" value="Glutathione-S-Trfase_C-like"/>
</dbReference>
<comment type="caution">
    <text evidence="2">The sequence shown here is derived from an EMBL/GenBank/DDBJ whole genome shotgun (WGS) entry which is preliminary data.</text>
</comment>
<dbReference type="Gene3D" id="1.20.1050.10">
    <property type="match status" value="1"/>
</dbReference>
<dbReference type="GO" id="GO:0004364">
    <property type="term" value="F:glutathione transferase activity"/>
    <property type="evidence" value="ECO:0007669"/>
    <property type="project" value="InterPro"/>
</dbReference>
<feature type="domain" description="GST C-terminal" evidence="1">
    <location>
        <begin position="142"/>
        <end position="312"/>
    </location>
</feature>
<reference evidence="3" key="1">
    <citation type="journal article" date="2019" name="bioRxiv">
        <title>Genomics, evolutionary history and diagnostics of the Alternaria alternata species group including apple and Asian pear pathotypes.</title>
        <authorList>
            <person name="Armitage A.D."/>
            <person name="Cockerton H.M."/>
            <person name="Sreenivasaprasad S."/>
            <person name="Woodhall J.W."/>
            <person name="Lane C.R."/>
            <person name="Harrison R.J."/>
            <person name="Clarkson J.P."/>
        </authorList>
    </citation>
    <scope>NUCLEOTIDE SEQUENCE [LARGE SCALE GENOMIC DNA]</scope>
    <source>
        <strain evidence="3">FERA 1082</strain>
    </source>
</reference>
<evidence type="ECO:0000259" key="1">
    <source>
        <dbReference type="PROSITE" id="PS50405"/>
    </source>
</evidence>
<dbReference type="AlphaFoldDB" id="A0A4Q4M2M8"/>
<protein>
    <recommendedName>
        <fullName evidence="1">GST C-terminal domain-containing protein</fullName>
    </recommendedName>
</protein>
<accession>A0A4Q4M2M8</accession>
<dbReference type="InterPro" id="IPR004045">
    <property type="entry name" value="Glutathione_S-Trfase_N"/>
</dbReference>
<dbReference type="InterPro" id="IPR036282">
    <property type="entry name" value="Glutathione-S-Trfase_C_sf"/>
</dbReference>